<feature type="transmembrane region" description="Helical" evidence="1">
    <location>
        <begin position="6"/>
        <end position="33"/>
    </location>
</feature>
<dbReference type="EMBL" id="LAZR01038280">
    <property type="protein sequence ID" value="KKL19982.1"/>
    <property type="molecule type" value="Genomic_DNA"/>
</dbReference>
<keyword evidence="1" id="KW-0812">Transmembrane</keyword>
<organism evidence="2">
    <name type="scientific">marine sediment metagenome</name>
    <dbReference type="NCBI Taxonomy" id="412755"/>
    <lineage>
        <taxon>unclassified sequences</taxon>
        <taxon>metagenomes</taxon>
        <taxon>ecological metagenomes</taxon>
    </lineage>
</organism>
<accession>A0A0F9C179</accession>
<keyword evidence="1" id="KW-0472">Membrane</keyword>
<comment type="caution">
    <text evidence="2">The sequence shown here is derived from an EMBL/GenBank/DDBJ whole genome shotgun (WGS) entry which is preliminary data.</text>
</comment>
<name>A0A0F9C179_9ZZZZ</name>
<reference evidence="2" key="1">
    <citation type="journal article" date="2015" name="Nature">
        <title>Complex archaea that bridge the gap between prokaryotes and eukaryotes.</title>
        <authorList>
            <person name="Spang A."/>
            <person name="Saw J.H."/>
            <person name="Jorgensen S.L."/>
            <person name="Zaremba-Niedzwiedzka K."/>
            <person name="Martijn J."/>
            <person name="Lind A.E."/>
            <person name="van Eijk R."/>
            <person name="Schleper C."/>
            <person name="Guy L."/>
            <person name="Ettema T.J."/>
        </authorList>
    </citation>
    <scope>NUCLEOTIDE SEQUENCE</scope>
</reference>
<dbReference type="AlphaFoldDB" id="A0A0F9C179"/>
<protein>
    <submittedName>
        <fullName evidence="2">Uncharacterized protein</fullName>
    </submittedName>
</protein>
<evidence type="ECO:0000256" key="1">
    <source>
        <dbReference type="SAM" id="Phobius"/>
    </source>
</evidence>
<sequence length="90" mass="10254">MSVELVGSIMLGLLILLGMSIIAVIGVVIAGGFKKKWYKVYLANDDVVLVYKKWTDRFWQADRATTALFRKEDGKAVRISVHWILKIEEQ</sequence>
<gene>
    <name evidence="2" type="ORF">LCGC14_2460020</name>
</gene>
<keyword evidence="1" id="KW-1133">Transmembrane helix</keyword>
<proteinExistence type="predicted"/>
<evidence type="ECO:0000313" key="2">
    <source>
        <dbReference type="EMBL" id="KKL19982.1"/>
    </source>
</evidence>